<evidence type="ECO:0000313" key="2">
    <source>
        <dbReference type="Proteomes" id="UP000078200"/>
    </source>
</evidence>
<keyword evidence="2" id="KW-1185">Reference proteome</keyword>
<dbReference type="Proteomes" id="UP000078200">
    <property type="component" value="Unassembled WGS sequence"/>
</dbReference>
<dbReference type="VEuPathDB" id="VectorBase:GAUT020967"/>
<protein>
    <submittedName>
        <fullName evidence="1">Uncharacterized protein</fullName>
    </submittedName>
</protein>
<name>A0A1A9UZM9_GLOAU</name>
<evidence type="ECO:0000313" key="1">
    <source>
        <dbReference type="EnsemblMetazoa" id="GAUT020967-PA"/>
    </source>
</evidence>
<accession>A0A1A9UZM9</accession>
<reference evidence="1" key="1">
    <citation type="submission" date="2020-05" db="UniProtKB">
        <authorList>
            <consortium name="EnsemblMetazoa"/>
        </authorList>
    </citation>
    <scope>IDENTIFICATION</scope>
    <source>
        <strain evidence="1">TTRI</strain>
    </source>
</reference>
<proteinExistence type="predicted"/>
<sequence length="388" mass="45293">MEENREINAIYYKMTVHGHKSKIVLYAHTLSIDLQITFWEKNEILKHGFNYQDYSKGLGRSNLNDKKSPFRSYNRIFESQTTLCMESIRKWMHQSANLEDSYIQQLDSFAKYHPSDFSRKSEAKFTIDLRLFFRTKTLQLKELSQQSVNKIYYNVKNKSQKHHASRGKNVSLKQSICKKGYFTLTEWLSCDISRMALFDYVAITPRTNANTSLQLDRDIPSVVMYFPKVMTNDDYKADEFSLKLMKKNQAFVSSDRRRRSIASLLVIAFPRILSSSHFNDELICHQFYGELKDKSSTKVSLAFTDITRLAEYKSLLISSRLPCKSERAVFSIHMLSMKSYKSVGNIFVLSTRTREQMEQPPKIQSYGADIRVMCEKQRTSPLFEGINN</sequence>
<dbReference type="AlphaFoldDB" id="A0A1A9UZM9"/>
<dbReference type="EnsemblMetazoa" id="GAUT020967-RA">
    <property type="protein sequence ID" value="GAUT020967-PA"/>
    <property type="gene ID" value="GAUT020967"/>
</dbReference>
<organism evidence="1 2">
    <name type="scientific">Glossina austeni</name>
    <name type="common">Savannah tsetse fly</name>
    <dbReference type="NCBI Taxonomy" id="7395"/>
    <lineage>
        <taxon>Eukaryota</taxon>
        <taxon>Metazoa</taxon>
        <taxon>Ecdysozoa</taxon>
        <taxon>Arthropoda</taxon>
        <taxon>Hexapoda</taxon>
        <taxon>Insecta</taxon>
        <taxon>Pterygota</taxon>
        <taxon>Neoptera</taxon>
        <taxon>Endopterygota</taxon>
        <taxon>Diptera</taxon>
        <taxon>Brachycera</taxon>
        <taxon>Muscomorpha</taxon>
        <taxon>Hippoboscoidea</taxon>
        <taxon>Glossinidae</taxon>
        <taxon>Glossina</taxon>
    </lineage>
</organism>